<evidence type="ECO:0000256" key="1">
    <source>
        <dbReference type="SAM" id="MobiDB-lite"/>
    </source>
</evidence>
<feature type="compositionally biased region" description="Basic and acidic residues" evidence="1">
    <location>
        <begin position="142"/>
        <end position="163"/>
    </location>
</feature>
<organism evidence="3 4">
    <name type="scientific">Trypanosoma cruzi</name>
    <dbReference type="NCBI Taxonomy" id="5693"/>
    <lineage>
        <taxon>Eukaryota</taxon>
        <taxon>Discoba</taxon>
        <taxon>Euglenozoa</taxon>
        <taxon>Kinetoplastea</taxon>
        <taxon>Metakinetoplastina</taxon>
        <taxon>Trypanosomatida</taxon>
        <taxon>Trypanosomatidae</taxon>
        <taxon>Trypanosoma</taxon>
        <taxon>Schizotrypanum</taxon>
    </lineage>
</organism>
<reference evidence="3 4" key="1">
    <citation type="journal article" date="2019" name="Genome Biol. Evol.">
        <title>Nanopore Sequencing Significantly Improves Genome Assembly of the Protozoan Parasite Trypanosoma cruzi.</title>
        <authorList>
            <person name="Diaz-Viraque F."/>
            <person name="Pita S."/>
            <person name="Greif G."/>
            <person name="de Souza R.C.M."/>
            <person name="Iraola G."/>
            <person name="Robello C."/>
        </authorList>
    </citation>
    <scope>NUCLEOTIDE SEQUENCE [LARGE SCALE GENOMIC DNA]</scope>
    <source>
        <strain evidence="3 4">Berenice</strain>
    </source>
</reference>
<feature type="region of interest" description="Disordered" evidence="1">
    <location>
        <begin position="35"/>
        <end position="247"/>
    </location>
</feature>
<dbReference type="VEuPathDB" id="TriTrypDB:BCY84_00501"/>
<feature type="compositionally biased region" description="Basic and acidic residues" evidence="1">
    <location>
        <begin position="99"/>
        <end position="109"/>
    </location>
</feature>
<feature type="compositionally biased region" description="Polar residues" evidence="1">
    <location>
        <begin position="187"/>
        <end position="196"/>
    </location>
</feature>
<feature type="chain" id="PRO_5029799072" evidence="2">
    <location>
        <begin position="26"/>
        <end position="272"/>
    </location>
</feature>
<feature type="compositionally biased region" description="Acidic residues" evidence="1">
    <location>
        <begin position="110"/>
        <end position="141"/>
    </location>
</feature>
<dbReference type="VEuPathDB" id="TriTrypDB:ECC02_013237"/>
<name>A0A7J6XIE4_TRYCR</name>
<feature type="compositionally biased region" description="Low complexity" evidence="1">
    <location>
        <begin position="63"/>
        <end position="78"/>
    </location>
</feature>
<accession>A0A7J6XIE4</accession>
<feature type="compositionally biased region" description="Polar residues" evidence="1">
    <location>
        <begin position="226"/>
        <end position="247"/>
    </location>
</feature>
<proteinExistence type="predicted"/>
<feature type="compositionally biased region" description="Polar residues" evidence="1">
    <location>
        <begin position="42"/>
        <end position="54"/>
    </location>
</feature>
<evidence type="ECO:0000313" key="3">
    <source>
        <dbReference type="EMBL" id="KAF5214187.1"/>
    </source>
</evidence>
<dbReference type="EMBL" id="JABDHM010000582">
    <property type="protein sequence ID" value="KAF5214187.1"/>
    <property type="molecule type" value="Genomic_DNA"/>
</dbReference>
<dbReference type="AlphaFoldDB" id="A0A7J6XIE4"/>
<sequence>MAMMMTGRVLLVCALCVLWCGTGDGGCSEAAPTLPGTGVTGNGNNLEGKNNTTDGVGGGGPIGQQAASQPAAPSSVPVLGAEAESAPKTGAQALGPAEKTIKKNEKTENGENEEGNQDADEEDEGEDEEEVEEEVEVEEDDGKEKKEETEEEKKQEEKDDTSTTKRISAVGQEEPILSSRVEEASNKTKPQSTQTTGDKDPAADGAVTQEEKQNENKEANPKETPVESTVMKTTTATTGESDGSTAVSHTTSPLLLLLLVVACAAAAAVVAA</sequence>
<feature type="signal peptide" evidence="2">
    <location>
        <begin position="1"/>
        <end position="25"/>
    </location>
</feature>
<protein>
    <submittedName>
        <fullName evidence="3">Mucin-associated surface protein (MASP) subgroup S068</fullName>
    </submittedName>
</protein>
<evidence type="ECO:0000256" key="2">
    <source>
        <dbReference type="SAM" id="SignalP"/>
    </source>
</evidence>
<gene>
    <name evidence="3" type="ORF">ECC02_013237</name>
</gene>
<comment type="caution">
    <text evidence="3">The sequence shown here is derived from an EMBL/GenBank/DDBJ whole genome shotgun (WGS) entry which is preliminary data.</text>
</comment>
<dbReference type="Proteomes" id="UP000583944">
    <property type="component" value="Unassembled WGS sequence"/>
</dbReference>
<keyword evidence="2" id="KW-0732">Signal</keyword>
<feature type="compositionally biased region" description="Basic and acidic residues" evidence="1">
    <location>
        <begin position="209"/>
        <end position="225"/>
    </location>
</feature>
<evidence type="ECO:0000313" key="4">
    <source>
        <dbReference type="Proteomes" id="UP000583944"/>
    </source>
</evidence>